<proteinExistence type="predicted"/>
<evidence type="ECO:0000313" key="6">
    <source>
        <dbReference type="EMBL" id="TKJ37305.1"/>
    </source>
</evidence>
<dbReference type="InterPro" id="IPR010827">
    <property type="entry name" value="BamA/TamA_POTRA"/>
</dbReference>
<comment type="subcellular location">
    <subcellularLocation>
        <location evidence="1">Membrane</location>
    </subcellularLocation>
</comment>
<dbReference type="PANTHER" id="PTHR12815">
    <property type="entry name" value="SORTING AND ASSEMBLY MACHINERY SAMM50 PROTEIN FAMILY MEMBER"/>
    <property type="match status" value="1"/>
</dbReference>
<feature type="domain" description="POTRA" evidence="5">
    <location>
        <begin position="97"/>
        <end position="173"/>
    </location>
</feature>
<dbReference type="GO" id="GO:0019867">
    <property type="term" value="C:outer membrane"/>
    <property type="evidence" value="ECO:0007669"/>
    <property type="project" value="InterPro"/>
</dbReference>
<accession>A0A532UQT9</accession>
<keyword evidence="2" id="KW-1134">Transmembrane beta strand</keyword>
<dbReference type="Pfam" id="PF01103">
    <property type="entry name" value="Omp85"/>
    <property type="match status" value="1"/>
</dbReference>
<evidence type="ECO:0000256" key="2">
    <source>
        <dbReference type="ARBA" id="ARBA00022452"/>
    </source>
</evidence>
<evidence type="ECO:0000313" key="7">
    <source>
        <dbReference type="Proteomes" id="UP000317778"/>
    </source>
</evidence>
<comment type="caution">
    <text evidence="6">The sequence shown here is derived from an EMBL/GenBank/DDBJ whole genome shotgun (WGS) entry which is preliminary data.</text>
</comment>
<sequence>MVAYSLRLLALLLLLGAGEGRIRRIRFKGNHHFSNSRLSNILYTSRNELYSPPMVVADSAELVRFYRNQGFPRVEVEPRYLASRNKLIYHIKEGDRLKIKSIRIIGASASDENAILAKIPLKKKSPFTLFGQQETERIIKRYYKDRSYPYVVVNMDTTTQGTEIELTLSVVPGKRAWISSISFSGVAPSEVNPDFLLRTTRLKAGERYSAARLDRASRLLYSTSLFSRVRMNLLTVSSGREDSLDVVFQLTPTKTHAVLVGGGVQTAENEFIPDRLLLSLGWEHLNIFHRGVTLSSEVTLSPTFRGDYETGFEIRNRYPNILPWGLALALSPYWKHRLNRDTINIFTHTLGGEAGIEKDFSDKLRVGLSAQAKQVWQIPKNLPFDETGSTNFLRFSLIYDSRDDFFNPKSGVFFSPYADWAGRPFGGDNDFVRLNAEFRNYLALPFDAVLAWRLRGGLIAPHSGMRYEDISLFEKFTLGGSGTVRALSDRALGPDSILVNFRPNPPDPVTGEVDTTWFFDHYGTLLLLYSFELRTPYMFNNLIGFAFFMDVGMCARDGDNIRDEDRAWGPGAGIRINTPIGPVRIDYAKNALTPYSWEPREIGRIELGFLQAF</sequence>
<dbReference type="PANTHER" id="PTHR12815:SF18">
    <property type="entry name" value="SORTING AND ASSEMBLY MACHINERY COMPONENT 50 HOMOLOG"/>
    <property type="match status" value="1"/>
</dbReference>
<dbReference type="Proteomes" id="UP000317778">
    <property type="component" value="Unassembled WGS sequence"/>
</dbReference>
<evidence type="ECO:0000259" key="5">
    <source>
        <dbReference type="PROSITE" id="PS51779"/>
    </source>
</evidence>
<name>A0A532UQT9_UNCT6</name>
<dbReference type="Gene3D" id="2.40.160.50">
    <property type="entry name" value="membrane protein fhac: a member of the omp85/tpsb transporter family"/>
    <property type="match status" value="1"/>
</dbReference>
<evidence type="ECO:0000256" key="3">
    <source>
        <dbReference type="ARBA" id="ARBA00022692"/>
    </source>
</evidence>
<reference evidence="6 7" key="1">
    <citation type="submission" date="2017-06" db="EMBL/GenBank/DDBJ databases">
        <title>Novel microbial phyla capable of carbon fixation and sulfur reduction in deep-sea sediments.</title>
        <authorList>
            <person name="Huang J."/>
            <person name="Baker B."/>
            <person name="Wang Y."/>
        </authorList>
    </citation>
    <scope>NUCLEOTIDE SEQUENCE [LARGE SCALE GENOMIC DNA]</scope>
    <source>
        <strain evidence="6">B3_TA06</strain>
    </source>
</reference>
<keyword evidence="3" id="KW-0812">Transmembrane</keyword>
<keyword evidence="4" id="KW-0472">Membrane</keyword>
<organism evidence="6 7">
    <name type="scientific">candidate division TA06 bacterium B3_TA06</name>
    <dbReference type="NCBI Taxonomy" id="2012487"/>
    <lineage>
        <taxon>Bacteria</taxon>
        <taxon>Bacteria division TA06</taxon>
    </lineage>
</organism>
<dbReference type="Pfam" id="PF07244">
    <property type="entry name" value="POTRA"/>
    <property type="match status" value="2"/>
</dbReference>
<dbReference type="EMBL" id="NJBO01000033">
    <property type="protein sequence ID" value="TKJ37305.1"/>
    <property type="molecule type" value="Genomic_DNA"/>
</dbReference>
<dbReference type="PROSITE" id="PS51779">
    <property type="entry name" value="POTRA"/>
    <property type="match status" value="2"/>
</dbReference>
<dbReference type="InterPro" id="IPR034746">
    <property type="entry name" value="POTRA"/>
</dbReference>
<protein>
    <recommendedName>
        <fullName evidence="5">POTRA domain-containing protein</fullName>
    </recommendedName>
</protein>
<evidence type="ECO:0000256" key="4">
    <source>
        <dbReference type="ARBA" id="ARBA00023136"/>
    </source>
</evidence>
<dbReference type="Gene3D" id="3.10.20.310">
    <property type="entry name" value="membrane protein fhac"/>
    <property type="match status" value="3"/>
</dbReference>
<feature type="domain" description="POTRA" evidence="5">
    <location>
        <begin position="20"/>
        <end position="94"/>
    </location>
</feature>
<gene>
    <name evidence="6" type="ORF">CEE36_11105</name>
</gene>
<dbReference type="InterPro" id="IPR000184">
    <property type="entry name" value="Bac_surfAg_D15"/>
</dbReference>
<dbReference type="InterPro" id="IPR039910">
    <property type="entry name" value="D15-like"/>
</dbReference>
<evidence type="ECO:0000256" key="1">
    <source>
        <dbReference type="ARBA" id="ARBA00004370"/>
    </source>
</evidence>
<dbReference type="AlphaFoldDB" id="A0A532UQT9"/>